<name>A0A1G2QJL0_9BACT</name>
<feature type="transmembrane region" description="Helical" evidence="1">
    <location>
        <begin position="209"/>
        <end position="229"/>
    </location>
</feature>
<feature type="transmembrane region" description="Helical" evidence="1">
    <location>
        <begin position="304"/>
        <end position="322"/>
    </location>
</feature>
<keyword evidence="1" id="KW-0812">Transmembrane</keyword>
<comment type="caution">
    <text evidence="2">The sequence shown here is derived from an EMBL/GenBank/DDBJ whole genome shotgun (WGS) entry which is preliminary data.</text>
</comment>
<dbReference type="EMBL" id="MHTL01000008">
    <property type="protein sequence ID" value="OHA60834.1"/>
    <property type="molecule type" value="Genomic_DNA"/>
</dbReference>
<keyword evidence="1" id="KW-1133">Transmembrane helix</keyword>
<feature type="transmembrane region" description="Helical" evidence="1">
    <location>
        <begin position="6"/>
        <end position="26"/>
    </location>
</feature>
<evidence type="ECO:0000313" key="2">
    <source>
        <dbReference type="EMBL" id="OHA60834.1"/>
    </source>
</evidence>
<organism evidence="2 3">
    <name type="scientific">Candidatus Vogelbacteria bacterium RIFOXYD1_FULL_51_18</name>
    <dbReference type="NCBI Taxonomy" id="1802440"/>
    <lineage>
        <taxon>Bacteria</taxon>
        <taxon>Candidatus Vogeliibacteriota</taxon>
    </lineage>
</organism>
<dbReference type="AlphaFoldDB" id="A0A1G2QJL0"/>
<evidence type="ECO:0008006" key="4">
    <source>
        <dbReference type="Google" id="ProtNLM"/>
    </source>
</evidence>
<feature type="transmembrane region" description="Helical" evidence="1">
    <location>
        <begin position="276"/>
        <end position="297"/>
    </location>
</feature>
<feature type="transmembrane region" description="Helical" evidence="1">
    <location>
        <begin position="135"/>
        <end position="154"/>
    </location>
</feature>
<feature type="transmembrane region" description="Helical" evidence="1">
    <location>
        <begin position="328"/>
        <end position="349"/>
    </location>
</feature>
<reference evidence="2 3" key="1">
    <citation type="journal article" date="2016" name="Nat. Commun.">
        <title>Thousands of microbial genomes shed light on interconnected biogeochemical processes in an aquifer system.</title>
        <authorList>
            <person name="Anantharaman K."/>
            <person name="Brown C.T."/>
            <person name="Hug L.A."/>
            <person name="Sharon I."/>
            <person name="Castelle C.J."/>
            <person name="Probst A.J."/>
            <person name="Thomas B.C."/>
            <person name="Singh A."/>
            <person name="Wilkins M.J."/>
            <person name="Karaoz U."/>
            <person name="Brodie E.L."/>
            <person name="Williams K.H."/>
            <person name="Hubbard S.S."/>
            <person name="Banfield J.F."/>
        </authorList>
    </citation>
    <scope>NUCLEOTIDE SEQUENCE [LARGE SCALE GENOMIC DNA]</scope>
</reference>
<keyword evidence="1" id="KW-0472">Membrane</keyword>
<accession>A0A1G2QJL0</accession>
<evidence type="ECO:0000313" key="3">
    <source>
        <dbReference type="Proteomes" id="UP000177090"/>
    </source>
</evidence>
<dbReference type="Proteomes" id="UP000177090">
    <property type="component" value="Unassembled WGS sequence"/>
</dbReference>
<gene>
    <name evidence="2" type="ORF">A2569_02695</name>
</gene>
<sequence>MFALDYIPFLIIIAVAIPLLLLFFLLRLVLGFFKGKSAAGVPSEWHLMVANSREDAVSQALFLLSFLFLGITLLRLNQEMNYLLQWQTILLISSLAALAGAYTLKNVYLLAGGLVSISMWWTTQADLWGEKINVAPASVVAGIGLIATLFYTLGRLHEWNPRAKRFALTYLVFGLVSATVILFIFSTGLGLEGLEELTDGAPITQVPQVLLSLLVFAIAIVAALAMAVMKKLIFPGELAGVLIVAALIGSIAFLPAQTLVKGDSYGFSRELTSTGIIWASIFNIALLAELVGIVFMGYARRATWLINLGALGLFIFIFTKYFDWFFSFLNKSVFFIGAGLLLFLLGWGMERGRRRMLARMRAQAPQP</sequence>
<feature type="transmembrane region" description="Helical" evidence="1">
    <location>
        <begin position="166"/>
        <end position="189"/>
    </location>
</feature>
<dbReference type="STRING" id="1802440.A2569_02695"/>
<proteinExistence type="predicted"/>
<protein>
    <recommendedName>
        <fullName evidence="4">DUF2157 domain-containing protein</fullName>
    </recommendedName>
</protein>
<feature type="transmembrane region" description="Helical" evidence="1">
    <location>
        <begin position="238"/>
        <end position="256"/>
    </location>
</feature>
<evidence type="ECO:0000256" key="1">
    <source>
        <dbReference type="SAM" id="Phobius"/>
    </source>
</evidence>
<feature type="transmembrane region" description="Helical" evidence="1">
    <location>
        <begin position="56"/>
        <end position="76"/>
    </location>
</feature>